<proteinExistence type="predicted"/>
<sequence>MGQHLPPASQSCADMVVIHGVAWLVVNIHRDDARRQMICNCVREALPKVSRGVPMIAELARVAEDLIVDAPHWSVRNEAAGLLERMHMAKLGSALEVLRSGETTRRAM</sequence>
<evidence type="ECO:0000313" key="2">
    <source>
        <dbReference type="Proteomes" id="UP001526166"/>
    </source>
</evidence>
<name>A0ABT2ZV23_9RHOB</name>
<keyword evidence="2" id="KW-1185">Reference proteome</keyword>
<dbReference type="Proteomes" id="UP001526166">
    <property type="component" value="Unassembled WGS sequence"/>
</dbReference>
<dbReference type="RefSeq" id="WP_263846878.1">
    <property type="nucleotide sequence ID" value="NZ_JAOWKW010000001.1"/>
</dbReference>
<gene>
    <name evidence="1" type="ORF">OE699_01905</name>
</gene>
<accession>A0ABT2ZV23</accession>
<organism evidence="1 2">
    <name type="scientific">Sedimentimonas flavescens</name>
    <dbReference type="NCBI Taxonomy" id="2851012"/>
    <lineage>
        <taxon>Bacteria</taxon>
        <taxon>Pseudomonadati</taxon>
        <taxon>Pseudomonadota</taxon>
        <taxon>Alphaproteobacteria</taxon>
        <taxon>Rhodobacterales</taxon>
        <taxon>Rhodobacter group</taxon>
        <taxon>Sedimentimonas</taxon>
    </lineage>
</organism>
<reference evidence="1 2" key="1">
    <citation type="submission" date="2022-10" db="EMBL/GenBank/DDBJ databases">
        <title>Sinirhodobacter sp. nov., isolated from ocean surface sediments.</title>
        <authorList>
            <person name="He W."/>
            <person name="Wang L."/>
            <person name="Zhang D.-F."/>
        </authorList>
    </citation>
    <scope>NUCLEOTIDE SEQUENCE [LARGE SCALE GENOMIC DNA]</scope>
    <source>
        <strain evidence="1 2">WL0115</strain>
    </source>
</reference>
<dbReference type="EMBL" id="JAOWKW010000001">
    <property type="protein sequence ID" value="MCV2877593.1"/>
    <property type="molecule type" value="Genomic_DNA"/>
</dbReference>
<protein>
    <recommendedName>
        <fullName evidence="3">HEAT repeat protein</fullName>
    </recommendedName>
</protein>
<comment type="caution">
    <text evidence="1">The sequence shown here is derived from an EMBL/GenBank/DDBJ whole genome shotgun (WGS) entry which is preliminary data.</text>
</comment>
<evidence type="ECO:0008006" key="3">
    <source>
        <dbReference type="Google" id="ProtNLM"/>
    </source>
</evidence>
<evidence type="ECO:0000313" key="1">
    <source>
        <dbReference type="EMBL" id="MCV2877593.1"/>
    </source>
</evidence>